<evidence type="ECO:0000259" key="9">
    <source>
        <dbReference type="Pfam" id="PF07687"/>
    </source>
</evidence>
<proteinExistence type="inferred from homology"/>
<evidence type="ECO:0000313" key="10">
    <source>
        <dbReference type="EMBL" id="TFL06496.1"/>
    </source>
</evidence>
<dbReference type="PANTHER" id="PTHR43270">
    <property type="entry name" value="BETA-ALA-HIS DIPEPTIDASE"/>
    <property type="match status" value="1"/>
</dbReference>
<keyword evidence="11" id="KW-1185">Reference proteome</keyword>
<protein>
    <recommendedName>
        <fullName evidence="9">Peptidase M20 dimerisation domain-containing protein</fullName>
    </recommendedName>
</protein>
<organism evidence="10 11">
    <name type="scientific">Pterulicium gracile</name>
    <dbReference type="NCBI Taxonomy" id="1884261"/>
    <lineage>
        <taxon>Eukaryota</taxon>
        <taxon>Fungi</taxon>
        <taxon>Dikarya</taxon>
        <taxon>Basidiomycota</taxon>
        <taxon>Agaricomycotina</taxon>
        <taxon>Agaricomycetes</taxon>
        <taxon>Agaricomycetidae</taxon>
        <taxon>Agaricales</taxon>
        <taxon>Pleurotineae</taxon>
        <taxon>Pterulaceae</taxon>
        <taxon>Pterulicium</taxon>
    </lineage>
</organism>
<dbReference type="InterPro" id="IPR011650">
    <property type="entry name" value="Peptidase_M20_dimer"/>
</dbReference>
<evidence type="ECO:0000256" key="4">
    <source>
        <dbReference type="ARBA" id="ARBA00022723"/>
    </source>
</evidence>
<accession>A0A5C3QWW9</accession>
<evidence type="ECO:0000256" key="7">
    <source>
        <dbReference type="PROSITE-ProRule" id="PRU00221"/>
    </source>
</evidence>
<dbReference type="GO" id="GO:0008233">
    <property type="term" value="F:peptidase activity"/>
    <property type="evidence" value="ECO:0007669"/>
    <property type="project" value="UniProtKB-KW"/>
</dbReference>
<keyword evidence="4" id="KW-0479">Metal-binding</keyword>
<dbReference type="InterPro" id="IPR036322">
    <property type="entry name" value="WD40_repeat_dom_sf"/>
</dbReference>
<dbReference type="InterPro" id="IPR002933">
    <property type="entry name" value="Peptidase_M20"/>
</dbReference>
<dbReference type="SUPFAM" id="SSF50978">
    <property type="entry name" value="WD40 repeat-like"/>
    <property type="match status" value="1"/>
</dbReference>
<dbReference type="EMBL" id="ML178815">
    <property type="protein sequence ID" value="TFL06496.1"/>
    <property type="molecule type" value="Genomic_DNA"/>
</dbReference>
<dbReference type="OrthoDB" id="7832001at2759"/>
<evidence type="ECO:0000313" key="11">
    <source>
        <dbReference type="Proteomes" id="UP000305067"/>
    </source>
</evidence>
<keyword evidence="2 7" id="KW-0853">WD repeat</keyword>
<dbReference type="PRINTS" id="PR00320">
    <property type="entry name" value="GPROTEINBRPT"/>
</dbReference>
<dbReference type="InterPro" id="IPR019775">
    <property type="entry name" value="WD40_repeat_CS"/>
</dbReference>
<keyword evidence="5" id="KW-0677">Repeat</keyword>
<dbReference type="InterPro" id="IPR015943">
    <property type="entry name" value="WD40/YVTN_repeat-like_dom_sf"/>
</dbReference>
<name>A0A5C3QWW9_9AGAR</name>
<dbReference type="SMART" id="SM00320">
    <property type="entry name" value="WD40"/>
    <property type="match status" value="7"/>
</dbReference>
<dbReference type="PIRSF" id="PIRSF037237">
    <property type="entry name" value="Peptidase_WD_repeats_DUG2"/>
    <property type="match status" value="1"/>
</dbReference>
<dbReference type="Gene3D" id="3.30.70.360">
    <property type="match status" value="1"/>
</dbReference>
<dbReference type="Pfam" id="PF00400">
    <property type="entry name" value="WD40"/>
    <property type="match status" value="2"/>
</dbReference>
<dbReference type="PROSITE" id="PS50294">
    <property type="entry name" value="WD_REPEATS_REGION"/>
    <property type="match status" value="2"/>
</dbReference>
<evidence type="ECO:0000256" key="3">
    <source>
        <dbReference type="ARBA" id="ARBA00022670"/>
    </source>
</evidence>
<dbReference type="PROSITE" id="PS00678">
    <property type="entry name" value="WD_REPEATS_1"/>
    <property type="match status" value="1"/>
</dbReference>
<feature type="repeat" description="WD" evidence="7">
    <location>
        <begin position="375"/>
        <end position="399"/>
    </location>
</feature>
<dbReference type="Proteomes" id="UP000305067">
    <property type="component" value="Unassembled WGS sequence"/>
</dbReference>
<evidence type="ECO:0000256" key="8">
    <source>
        <dbReference type="SAM" id="MobiDB-lite"/>
    </source>
</evidence>
<dbReference type="Gene3D" id="3.40.630.10">
    <property type="entry name" value="Zn peptidases"/>
    <property type="match status" value="1"/>
</dbReference>
<evidence type="ECO:0000256" key="5">
    <source>
        <dbReference type="ARBA" id="ARBA00022737"/>
    </source>
</evidence>
<dbReference type="STRING" id="1884261.A0A5C3QWW9"/>
<keyword evidence="6" id="KW-0378">Hydrolase</keyword>
<dbReference type="GO" id="GO:0046872">
    <property type="term" value="F:metal ion binding"/>
    <property type="evidence" value="ECO:0007669"/>
    <property type="project" value="UniProtKB-KW"/>
</dbReference>
<dbReference type="Pfam" id="PF01546">
    <property type="entry name" value="Peptidase_M20"/>
    <property type="match status" value="1"/>
</dbReference>
<dbReference type="InterPro" id="IPR017149">
    <property type="entry name" value="GSH_degradosome_Dug2"/>
</dbReference>
<dbReference type="InterPro" id="IPR001680">
    <property type="entry name" value="WD40_rpt"/>
</dbReference>
<evidence type="ECO:0000256" key="1">
    <source>
        <dbReference type="ARBA" id="ARBA00006247"/>
    </source>
</evidence>
<dbReference type="GO" id="GO:0006751">
    <property type="term" value="P:glutathione catabolic process"/>
    <property type="evidence" value="ECO:0007669"/>
    <property type="project" value="InterPro"/>
</dbReference>
<feature type="repeat" description="WD" evidence="7">
    <location>
        <begin position="66"/>
        <end position="97"/>
    </location>
</feature>
<comment type="similarity">
    <text evidence="1">Belongs to the peptidase M20A family.</text>
</comment>
<feature type="domain" description="Peptidase M20 dimerisation" evidence="9">
    <location>
        <begin position="618"/>
        <end position="757"/>
    </location>
</feature>
<dbReference type="GO" id="GO:0006508">
    <property type="term" value="P:proteolysis"/>
    <property type="evidence" value="ECO:0007669"/>
    <property type="project" value="UniProtKB-KW"/>
</dbReference>
<sequence length="869" mass="95478">MPRFPQSASLSRNLQFSVPSPHLSHSLEDVGGSTLSLAADSDHVYSGSSEHISVWSKATFRLITQLKGHLGSVLCLEHAPDRKWLFSSSGDSTVRIWCTKTFTPLFILNPYSDTDAGDLFSLSWCSQRQTIYIGCQNTSLQWYTFSDNPQSSGNATPRRAHKFFDSFPQQLHRAPAAHNEQHAEESSDGDCVESATSPPTVHVVLNIPGSNVIDSAHYGYIYCMAVIPSYHPRAFGNHTAPDNQLTLATGSGDECVKLWACGPNARPEVKHNLPGHEGAILSLIVKNETVYAGCQDGHVKVWDLETKTLVRSIIVQEGVDVLSISMAQSELYTASANGYVQRWSSSFDCTAAWGAHEDAIVLSSIVTTDNRRGTSYLITGGNDDRVKFWDLASSTPVNTGYVGDFIAEDSQLRSGQSPAHVNSHSDHSGIFQGAMEYALSKFISFPSVSSDPVHREDCRQAAIWLKKCLVQLGAQSMLLPTGHGLNPLVLATFHGTETKRTKPRILFYGHYDVIAAPDQDWDSDPFQLSGRSGYLYGRGASDNKGPIMAMAFAAAELLFHRSLEVDLVFLIEGEEECGSTGFSETVNRHKKDSIGRIDAVLLSNSTWIAEEPPCITYGLRGVVRVSLEISSGQPDRHSGIEGGAHVEPMLDLVKLLATLTDSKNQVQVPKFYEQVRPMTEDERQLYSRLAAITQQPASSLAARWREPALTIHNIEVSGPKNATVIPGSVTAQISIRIVPDQELSVISQALVDYLEQSFKTLNTANTIKVQVVHTADWWLGSLEHPWFQTLEEAIQAEWGAKPLRIREGGSIPSIPFLEKLFGCQALHLPIGQSSDHAHLPNERISLSHLHRGKSVLERFLKASAEKFSS</sequence>
<feature type="repeat" description="WD" evidence="7">
    <location>
        <begin position="273"/>
        <end position="312"/>
    </location>
</feature>
<keyword evidence="3" id="KW-0645">Protease</keyword>
<dbReference type="SUPFAM" id="SSF53187">
    <property type="entry name" value="Zn-dependent exopeptidases"/>
    <property type="match status" value="1"/>
</dbReference>
<dbReference type="PROSITE" id="PS50082">
    <property type="entry name" value="WD_REPEATS_2"/>
    <property type="match status" value="3"/>
</dbReference>
<feature type="region of interest" description="Disordered" evidence="8">
    <location>
        <begin position="174"/>
        <end position="194"/>
    </location>
</feature>
<dbReference type="InterPro" id="IPR020472">
    <property type="entry name" value="WD40_PAC1"/>
</dbReference>
<dbReference type="PANTHER" id="PTHR43270:SF8">
    <property type="entry name" value="DI- AND TRIPEPTIDASE DUG2-RELATED"/>
    <property type="match status" value="1"/>
</dbReference>
<evidence type="ECO:0000256" key="2">
    <source>
        <dbReference type="ARBA" id="ARBA00022574"/>
    </source>
</evidence>
<dbReference type="AlphaFoldDB" id="A0A5C3QWW9"/>
<reference evidence="10 11" key="1">
    <citation type="journal article" date="2019" name="Nat. Ecol. Evol.">
        <title>Megaphylogeny resolves global patterns of mushroom evolution.</title>
        <authorList>
            <person name="Varga T."/>
            <person name="Krizsan K."/>
            <person name="Foldi C."/>
            <person name="Dima B."/>
            <person name="Sanchez-Garcia M."/>
            <person name="Sanchez-Ramirez S."/>
            <person name="Szollosi G.J."/>
            <person name="Szarkandi J.G."/>
            <person name="Papp V."/>
            <person name="Albert L."/>
            <person name="Andreopoulos W."/>
            <person name="Angelini C."/>
            <person name="Antonin V."/>
            <person name="Barry K.W."/>
            <person name="Bougher N.L."/>
            <person name="Buchanan P."/>
            <person name="Buyck B."/>
            <person name="Bense V."/>
            <person name="Catcheside P."/>
            <person name="Chovatia M."/>
            <person name="Cooper J."/>
            <person name="Damon W."/>
            <person name="Desjardin D."/>
            <person name="Finy P."/>
            <person name="Geml J."/>
            <person name="Haridas S."/>
            <person name="Hughes K."/>
            <person name="Justo A."/>
            <person name="Karasinski D."/>
            <person name="Kautmanova I."/>
            <person name="Kiss B."/>
            <person name="Kocsube S."/>
            <person name="Kotiranta H."/>
            <person name="LaButti K.M."/>
            <person name="Lechner B.E."/>
            <person name="Liimatainen K."/>
            <person name="Lipzen A."/>
            <person name="Lukacs Z."/>
            <person name="Mihaltcheva S."/>
            <person name="Morgado L.N."/>
            <person name="Niskanen T."/>
            <person name="Noordeloos M.E."/>
            <person name="Ohm R.A."/>
            <person name="Ortiz-Santana B."/>
            <person name="Ovrebo C."/>
            <person name="Racz N."/>
            <person name="Riley R."/>
            <person name="Savchenko A."/>
            <person name="Shiryaev A."/>
            <person name="Soop K."/>
            <person name="Spirin V."/>
            <person name="Szebenyi C."/>
            <person name="Tomsovsky M."/>
            <person name="Tulloss R.E."/>
            <person name="Uehling J."/>
            <person name="Grigoriev I.V."/>
            <person name="Vagvolgyi C."/>
            <person name="Papp T."/>
            <person name="Martin F.M."/>
            <person name="Miettinen O."/>
            <person name="Hibbett D.S."/>
            <person name="Nagy L.G."/>
        </authorList>
    </citation>
    <scope>NUCLEOTIDE SEQUENCE [LARGE SCALE GENOMIC DNA]</scope>
    <source>
        <strain evidence="10 11">CBS 309.79</strain>
    </source>
</reference>
<dbReference type="InterPro" id="IPR051458">
    <property type="entry name" value="Cyt/Met_Dipeptidase"/>
</dbReference>
<evidence type="ECO:0000256" key="6">
    <source>
        <dbReference type="ARBA" id="ARBA00022801"/>
    </source>
</evidence>
<gene>
    <name evidence="10" type="ORF">BDV98DRAFT_540747</name>
</gene>
<dbReference type="Gene3D" id="2.130.10.10">
    <property type="entry name" value="YVTN repeat-like/Quinoprotein amine dehydrogenase"/>
    <property type="match status" value="2"/>
</dbReference>
<dbReference type="Pfam" id="PF07687">
    <property type="entry name" value="M20_dimer"/>
    <property type="match status" value="1"/>
</dbReference>